<keyword evidence="8" id="KW-1015">Disulfide bond</keyword>
<dbReference type="InterPro" id="IPR033116">
    <property type="entry name" value="TRYPSIN_SER"/>
</dbReference>
<dbReference type="CDD" id="cd00190">
    <property type="entry name" value="Tryp_SPc"/>
    <property type="match status" value="1"/>
</dbReference>
<evidence type="ECO:0000256" key="9">
    <source>
        <dbReference type="RuleBase" id="RU363034"/>
    </source>
</evidence>
<comment type="caution">
    <text evidence="11">The sequence shown here is derived from an EMBL/GenBank/DDBJ whole genome shotgun (WGS) entry which is preliminary data.</text>
</comment>
<dbReference type="FunFam" id="2.40.10.10:FF:000146">
    <property type="entry name" value="Serine protease 53"/>
    <property type="match status" value="1"/>
</dbReference>
<dbReference type="AlphaFoldDB" id="A0AAQ4EUK8"/>
<dbReference type="InterPro" id="IPR043504">
    <property type="entry name" value="Peptidase_S1_PA_chymotrypsin"/>
</dbReference>
<accession>A0AAQ4EUK8</accession>
<dbReference type="Gene3D" id="2.40.10.10">
    <property type="entry name" value="Trypsin-like serine proteases"/>
    <property type="match status" value="1"/>
</dbReference>
<dbReference type="Proteomes" id="UP001321473">
    <property type="component" value="Unassembled WGS sequence"/>
</dbReference>
<dbReference type="SUPFAM" id="SSF50494">
    <property type="entry name" value="Trypsin-like serine proteases"/>
    <property type="match status" value="1"/>
</dbReference>
<evidence type="ECO:0000256" key="2">
    <source>
        <dbReference type="ARBA" id="ARBA00022525"/>
    </source>
</evidence>
<dbReference type="InterPro" id="IPR001314">
    <property type="entry name" value="Peptidase_S1A"/>
</dbReference>
<sequence length="279" mass="30544">ALSDSSVACGFFCTEKCGRPYVTPEVYAEDRIVGGQRALPGSWPWQVAIHRRGGRHYCGGALITRRHVLTAAHCVWNRKSIDILVYVGSHMRILRKGAQRSLAVAEICSHPKYRRKDHSENRTEIAILTLREDVNFSETVLPVCLPSFNEILPVGSTVFITGWGRMANGRKSDWLKQAAITVLDPEACENITGVPVCPDVFCGGHAHGSSCYGDSGGPVVHKINGTWTIHGVISGGPNVCGDDTEPLYFTKISHYVNDFILPFVTSDNRPRALCAPTQA</sequence>
<keyword evidence="12" id="KW-1185">Reference proteome</keyword>
<keyword evidence="3 9" id="KW-0645">Protease</keyword>
<protein>
    <recommendedName>
        <fullName evidence="10">Peptidase S1 domain-containing protein</fullName>
    </recommendedName>
</protein>
<dbReference type="PROSITE" id="PS50240">
    <property type="entry name" value="TRYPSIN_DOM"/>
    <property type="match status" value="1"/>
</dbReference>
<name>A0AAQ4EUK8_AMBAM</name>
<dbReference type="Pfam" id="PF00089">
    <property type="entry name" value="Trypsin"/>
    <property type="match status" value="1"/>
</dbReference>
<evidence type="ECO:0000256" key="8">
    <source>
        <dbReference type="ARBA" id="ARBA00023157"/>
    </source>
</evidence>
<keyword evidence="7" id="KW-0865">Zymogen</keyword>
<keyword evidence="4" id="KW-0732">Signal</keyword>
<dbReference type="GO" id="GO:0006508">
    <property type="term" value="P:proteolysis"/>
    <property type="evidence" value="ECO:0007669"/>
    <property type="project" value="UniProtKB-KW"/>
</dbReference>
<evidence type="ECO:0000313" key="12">
    <source>
        <dbReference type="Proteomes" id="UP001321473"/>
    </source>
</evidence>
<dbReference type="InterPro" id="IPR009003">
    <property type="entry name" value="Peptidase_S1_PA"/>
</dbReference>
<evidence type="ECO:0000259" key="10">
    <source>
        <dbReference type="PROSITE" id="PS50240"/>
    </source>
</evidence>
<keyword evidence="2" id="KW-0964">Secreted</keyword>
<feature type="non-terminal residue" evidence="11">
    <location>
        <position position="1"/>
    </location>
</feature>
<dbReference type="SMART" id="SM00020">
    <property type="entry name" value="Tryp_SPc"/>
    <property type="match status" value="1"/>
</dbReference>
<keyword evidence="6 9" id="KW-0720">Serine protease</keyword>
<gene>
    <name evidence="11" type="ORF">V5799_020247</name>
</gene>
<dbReference type="InterPro" id="IPR018114">
    <property type="entry name" value="TRYPSIN_HIS"/>
</dbReference>
<proteinExistence type="predicted"/>
<dbReference type="PANTHER" id="PTHR24253">
    <property type="entry name" value="TRANSMEMBRANE PROTEASE SERINE"/>
    <property type="match status" value="1"/>
</dbReference>
<feature type="domain" description="Peptidase S1" evidence="10">
    <location>
        <begin position="32"/>
        <end position="265"/>
    </location>
</feature>
<keyword evidence="5 9" id="KW-0378">Hydrolase</keyword>
<dbReference type="InterPro" id="IPR001254">
    <property type="entry name" value="Trypsin_dom"/>
</dbReference>
<evidence type="ECO:0000313" key="11">
    <source>
        <dbReference type="EMBL" id="KAK8778411.1"/>
    </source>
</evidence>
<comment type="subcellular location">
    <subcellularLocation>
        <location evidence="1">Secreted</location>
    </subcellularLocation>
</comment>
<dbReference type="PROSITE" id="PS00134">
    <property type="entry name" value="TRYPSIN_HIS"/>
    <property type="match status" value="1"/>
</dbReference>
<organism evidence="11 12">
    <name type="scientific">Amblyomma americanum</name>
    <name type="common">Lone star tick</name>
    <dbReference type="NCBI Taxonomy" id="6943"/>
    <lineage>
        <taxon>Eukaryota</taxon>
        <taxon>Metazoa</taxon>
        <taxon>Ecdysozoa</taxon>
        <taxon>Arthropoda</taxon>
        <taxon>Chelicerata</taxon>
        <taxon>Arachnida</taxon>
        <taxon>Acari</taxon>
        <taxon>Parasitiformes</taxon>
        <taxon>Ixodida</taxon>
        <taxon>Ixodoidea</taxon>
        <taxon>Ixodidae</taxon>
        <taxon>Amblyomminae</taxon>
        <taxon>Amblyomma</taxon>
    </lineage>
</organism>
<dbReference type="GO" id="GO:0005576">
    <property type="term" value="C:extracellular region"/>
    <property type="evidence" value="ECO:0007669"/>
    <property type="project" value="UniProtKB-SubCell"/>
</dbReference>
<reference evidence="11 12" key="1">
    <citation type="journal article" date="2023" name="Arcadia Sci">
        <title>De novo assembly of a long-read Amblyomma americanum tick genome.</title>
        <authorList>
            <person name="Chou S."/>
            <person name="Poskanzer K.E."/>
            <person name="Rollins M."/>
            <person name="Thuy-Boun P.S."/>
        </authorList>
    </citation>
    <scope>NUCLEOTIDE SEQUENCE [LARGE SCALE GENOMIC DNA]</scope>
    <source>
        <strain evidence="11">F_SG_1</strain>
        <tissue evidence="11">Salivary glands</tissue>
    </source>
</reference>
<dbReference type="PANTHER" id="PTHR24253:SF182">
    <property type="entry name" value="PEPTIDASE S1 DOMAIN-CONTAINING PROTEIN"/>
    <property type="match status" value="1"/>
</dbReference>
<evidence type="ECO:0000256" key="5">
    <source>
        <dbReference type="ARBA" id="ARBA00022801"/>
    </source>
</evidence>
<dbReference type="PROSITE" id="PS00135">
    <property type="entry name" value="TRYPSIN_SER"/>
    <property type="match status" value="1"/>
</dbReference>
<evidence type="ECO:0000256" key="1">
    <source>
        <dbReference type="ARBA" id="ARBA00004613"/>
    </source>
</evidence>
<evidence type="ECO:0000256" key="3">
    <source>
        <dbReference type="ARBA" id="ARBA00022670"/>
    </source>
</evidence>
<dbReference type="PRINTS" id="PR00722">
    <property type="entry name" value="CHYMOTRYPSIN"/>
</dbReference>
<dbReference type="EMBL" id="JARKHS020010786">
    <property type="protein sequence ID" value="KAK8778411.1"/>
    <property type="molecule type" value="Genomic_DNA"/>
</dbReference>
<evidence type="ECO:0000256" key="6">
    <source>
        <dbReference type="ARBA" id="ARBA00022825"/>
    </source>
</evidence>
<evidence type="ECO:0000256" key="7">
    <source>
        <dbReference type="ARBA" id="ARBA00023145"/>
    </source>
</evidence>
<evidence type="ECO:0000256" key="4">
    <source>
        <dbReference type="ARBA" id="ARBA00022729"/>
    </source>
</evidence>
<dbReference type="GO" id="GO:0004252">
    <property type="term" value="F:serine-type endopeptidase activity"/>
    <property type="evidence" value="ECO:0007669"/>
    <property type="project" value="InterPro"/>
</dbReference>